<reference evidence="1" key="1">
    <citation type="submission" date="2016-10" db="EMBL/GenBank/DDBJ databases">
        <authorList>
            <person name="de Groot N.N."/>
        </authorList>
    </citation>
    <scope>NUCLEOTIDE SEQUENCE</scope>
</reference>
<proteinExistence type="predicted"/>
<dbReference type="SUPFAM" id="SSF56747">
    <property type="entry name" value="Prim-pol domain"/>
    <property type="match status" value="1"/>
</dbReference>
<evidence type="ECO:0000313" key="1">
    <source>
        <dbReference type="EMBL" id="SFV90015.1"/>
    </source>
</evidence>
<sequence>MPLLKEGNTDYLVIEYKGEEYQRFIALMKHLFQTTGIAAYSIYQGRDKERIQVFIQVDRMPLSEAQKRLSMITEKLKSRLPKRWKTLPSTSLPEAYNIVTLPYQKL</sequence>
<evidence type="ECO:0008006" key="2">
    <source>
        <dbReference type="Google" id="ProtNLM"/>
    </source>
</evidence>
<protein>
    <recommendedName>
        <fullName evidence="2">DUF4911 domain-containing protein</fullName>
    </recommendedName>
</protein>
<dbReference type="EMBL" id="FPIB01000007">
    <property type="protein sequence ID" value="SFV90015.1"/>
    <property type="molecule type" value="Genomic_DNA"/>
</dbReference>
<organism evidence="1">
    <name type="scientific">hydrothermal vent metagenome</name>
    <dbReference type="NCBI Taxonomy" id="652676"/>
    <lineage>
        <taxon>unclassified sequences</taxon>
        <taxon>metagenomes</taxon>
        <taxon>ecological metagenomes</taxon>
    </lineage>
</organism>
<dbReference type="Gene3D" id="3.90.920.20">
    <property type="entry name" value="HP0184-like"/>
    <property type="match status" value="1"/>
</dbReference>
<accession>A0A1W1E7T0</accession>
<dbReference type="InterPro" id="IPR044919">
    <property type="entry name" value="HP0184-like_sf"/>
</dbReference>
<name>A0A1W1E7T0_9ZZZZ</name>
<gene>
    <name evidence="1" type="ORF">MNB_SV-4-1195</name>
</gene>
<dbReference type="AlphaFoldDB" id="A0A1W1E7T0"/>